<dbReference type="InterPro" id="IPR050491">
    <property type="entry name" value="AmpC-like"/>
</dbReference>
<evidence type="ECO:0000313" key="3">
    <source>
        <dbReference type="Proteomes" id="UP000267469"/>
    </source>
</evidence>
<dbReference type="RefSeq" id="WP_123216646.1">
    <property type="nucleotide sequence ID" value="NZ_RJTM01000098.1"/>
</dbReference>
<evidence type="ECO:0000313" key="2">
    <source>
        <dbReference type="EMBL" id="RNL84294.1"/>
    </source>
</evidence>
<dbReference type="GO" id="GO:0016787">
    <property type="term" value="F:hydrolase activity"/>
    <property type="evidence" value="ECO:0007669"/>
    <property type="project" value="UniProtKB-KW"/>
</dbReference>
<dbReference type="Gene3D" id="3.40.710.10">
    <property type="entry name" value="DD-peptidase/beta-lactamase superfamily"/>
    <property type="match status" value="1"/>
</dbReference>
<dbReference type="Proteomes" id="UP000267469">
    <property type="component" value="Unassembled WGS sequence"/>
</dbReference>
<dbReference type="PANTHER" id="PTHR46825">
    <property type="entry name" value="D-ALANYL-D-ALANINE-CARBOXYPEPTIDASE/ENDOPEPTIDASE AMPH"/>
    <property type="match status" value="1"/>
</dbReference>
<proteinExistence type="predicted"/>
<reference evidence="2 3" key="1">
    <citation type="submission" date="2018-10" db="EMBL/GenBank/DDBJ databases">
        <title>Sinomicrobium pectinilyticum sp. nov., a pectinase-producing bacterium isolated from alkaline and saline soil, and emended description of the genus Sinomicrobium.</title>
        <authorList>
            <person name="Cheng B."/>
            <person name="Li C."/>
            <person name="Lai Q."/>
            <person name="Du M."/>
            <person name="Shao Z."/>
            <person name="Xu P."/>
            <person name="Yang C."/>
        </authorList>
    </citation>
    <scope>NUCLEOTIDE SEQUENCE [LARGE SCALE GENOMIC DNA]</scope>
    <source>
        <strain evidence="2 3">5DNS001</strain>
    </source>
</reference>
<dbReference type="InterPro" id="IPR001466">
    <property type="entry name" value="Beta-lactam-related"/>
</dbReference>
<keyword evidence="2" id="KW-0378">Hydrolase</keyword>
<keyword evidence="3" id="KW-1185">Reference proteome</keyword>
<dbReference type="InterPro" id="IPR012338">
    <property type="entry name" value="Beta-lactam/transpept-like"/>
</dbReference>
<dbReference type="PANTHER" id="PTHR46825:SF9">
    <property type="entry name" value="BETA-LACTAMASE-RELATED DOMAIN-CONTAINING PROTEIN"/>
    <property type="match status" value="1"/>
</dbReference>
<dbReference type="EMBL" id="RJTM01000098">
    <property type="protein sequence ID" value="RNL84294.1"/>
    <property type="molecule type" value="Genomic_DNA"/>
</dbReference>
<dbReference type="Pfam" id="PF00144">
    <property type="entry name" value="Beta-lactamase"/>
    <property type="match status" value="1"/>
</dbReference>
<comment type="caution">
    <text evidence="2">The sequence shown here is derived from an EMBL/GenBank/DDBJ whole genome shotgun (WGS) entry which is preliminary data.</text>
</comment>
<dbReference type="AlphaFoldDB" id="A0A3N0E8X2"/>
<gene>
    <name evidence="2" type="ORF">ED312_14025</name>
</gene>
<name>A0A3N0E8X2_SINP1</name>
<feature type="domain" description="Beta-lactamase-related" evidence="1">
    <location>
        <begin position="31"/>
        <end position="351"/>
    </location>
</feature>
<evidence type="ECO:0000259" key="1">
    <source>
        <dbReference type="Pfam" id="PF00144"/>
    </source>
</evidence>
<organism evidence="2 3">
    <name type="scientific">Sinomicrobium pectinilyticum</name>
    <dbReference type="NCBI Taxonomy" id="1084421"/>
    <lineage>
        <taxon>Bacteria</taxon>
        <taxon>Pseudomonadati</taxon>
        <taxon>Bacteroidota</taxon>
        <taxon>Flavobacteriia</taxon>
        <taxon>Flavobacteriales</taxon>
        <taxon>Flavobacteriaceae</taxon>
        <taxon>Sinomicrobium</taxon>
    </lineage>
</organism>
<dbReference type="OrthoDB" id="9793489at2"/>
<dbReference type="SUPFAM" id="SSF56601">
    <property type="entry name" value="beta-lactamase/transpeptidase-like"/>
    <property type="match status" value="1"/>
</dbReference>
<sequence length="366" mass="40830">MKHIFFPVFLIISLVSNIVSAQKAEEIREYLLKKMQEHQIPGLQLVIVKNNEIVFSEALGLANLPFSVAAMKSTVFSINSVGKVFTSTAIMQLVERGKLQLSDPVSKHLKDFPRDWQDITVKQLLSHTSGLPDVEAPNGLIGGKDMDTAWALLQELPLKNTPGEKFDYISTNYLLLGKVIEQCSGVPFGQFIQKSQWDVAGMSATVYSNSSDVMENKSPTYSYYYQDKVSGEYKKGDRLRELHEEFPPALRTDSGVFSNAEEMAQWIVALQTGKLLKNKETLKTMWQPVSLNNGEYGGFGGIFTAYGLGWPVVQREKHHAVAPIGGGRASFFIYPDDDLAIVLLTNLMRNGSYKIIEDVAGFFLED</sequence>
<accession>A0A3N0E8X2</accession>
<protein>
    <submittedName>
        <fullName evidence="2">Class A beta-lactamase-related serine hydrolase</fullName>
    </submittedName>
</protein>